<feature type="compositionally biased region" description="Polar residues" evidence="2">
    <location>
        <begin position="22"/>
        <end position="33"/>
    </location>
</feature>
<feature type="compositionally biased region" description="Basic and acidic residues" evidence="2">
    <location>
        <begin position="352"/>
        <end position="362"/>
    </location>
</feature>
<feature type="region of interest" description="Disordered" evidence="2">
    <location>
        <begin position="315"/>
        <end position="426"/>
    </location>
</feature>
<feature type="compositionally biased region" description="Basic and acidic residues" evidence="2">
    <location>
        <begin position="11"/>
        <end position="20"/>
    </location>
</feature>
<feature type="coiled-coil region" evidence="1">
    <location>
        <begin position="243"/>
        <end position="312"/>
    </location>
</feature>
<proteinExistence type="predicted"/>
<feature type="region of interest" description="Disordered" evidence="2">
    <location>
        <begin position="1"/>
        <end position="68"/>
    </location>
</feature>
<reference evidence="3 4" key="1">
    <citation type="submission" date="2019-07" db="EMBL/GenBank/DDBJ databases">
        <title>Finished genome of Venturia effusa.</title>
        <authorList>
            <person name="Young C.A."/>
            <person name="Cox M.P."/>
            <person name="Ganley A.R.D."/>
            <person name="David W.J."/>
        </authorList>
    </citation>
    <scope>NUCLEOTIDE SEQUENCE [LARGE SCALE GENOMIC DNA]</scope>
    <source>
        <strain evidence="4">albino</strain>
    </source>
</reference>
<dbReference type="OrthoDB" id="3933639at2759"/>
<feature type="compositionally biased region" description="Basic and acidic residues" evidence="2">
    <location>
        <begin position="383"/>
        <end position="394"/>
    </location>
</feature>
<dbReference type="EMBL" id="CP042203">
    <property type="protein sequence ID" value="QDS77886.1"/>
    <property type="molecule type" value="Genomic_DNA"/>
</dbReference>
<gene>
    <name evidence="3" type="ORF">FKW77_000465</name>
</gene>
<dbReference type="AlphaFoldDB" id="A0A517LQK9"/>
<evidence type="ECO:0000313" key="3">
    <source>
        <dbReference type="EMBL" id="QDS77886.1"/>
    </source>
</evidence>
<feature type="compositionally biased region" description="Basic and acidic residues" evidence="2">
    <location>
        <begin position="321"/>
        <end position="331"/>
    </location>
</feature>
<accession>A0A517LQK9</accession>
<feature type="compositionally biased region" description="Basic and acidic residues" evidence="2">
    <location>
        <begin position="125"/>
        <end position="142"/>
    </location>
</feature>
<name>A0A517LQK9_9PEZI</name>
<feature type="compositionally biased region" description="Polar residues" evidence="2">
    <location>
        <begin position="152"/>
        <end position="168"/>
    </location>
</feature>
<sequence>MAQTCLPLPGRQKERSKISEPKTVSFSEGNNSIVDRFKPEAKRRNSIFSSIIKGSKEPASNRSDAPKKSRYEIATEILDEEKAANLFQTLQQEKERLFWRKRNEDARQRYYGVTGGQPRYGWESPHAKETKTENSSKLEKSKGLGRSKSLGAKTSQQAANSPTPSTREMWNTLYSKNQEIQSLRLSHQEMLEELHAYQIGLQSHKRALDEARWESEECYQALSLLNRLAGEGKHFDKKVWVERIQLRTRLRILEVEKEELTLKWEQSRQMLENVDAMWHKELEEKEWLKRELANAKGENKRLSGELERMYAEAGHNGLESHLQRRDSLRDEDSYDAPEGVGQKGSGSGSRKSSPEGRGKADGTRVPPRASSLHWRNLARSASVRREQFEKEEYSKSMTGQEPKRTLDVLQAQCEQERRSPQPGQAWWSQLHGWPCCSRV</sequence>
<keyword evidence="4" id="KW-1185">Reference proteome</keyword>
<evidence type="ECO:0000256" key="1">
    <source>
        <dbReference type="SAM" id="Coils"/>
    </source>
</evidence>
<keyword evidence="1" id="KW-0175">Coiled coil</keyword>
<evidence type="ECO:0000256" key="2">
    <source>
        <dbReference type="SAM" id="MobiDB-lite"/>
    </source>
</evidence>
<protein>
    <submittedName>
        <fullName evidence="3">Uncharacterized protein</fullName>
    </submittedName>
</protein>
<dbReference type="Proteomes" id="UP000316270">
    <property type="component" value="Chromosome 19"/>
</dbReference>
<feature type="region of interest" description="Disordered" evidence="2">
    <location>
        <begin position="111"/>
        <end position="168"/>
    </location>
</feature>
<evidence type="ECO:0000313" key="4">
    <source>
        <dbReference type="Proteomes" id="UP000316270"/>
    </source>
</evidence>
<organism evidence="3 4">
    <name type="scientific">Venturia effusa</name>
    <dbReference type="NCBI Taxonomy" id="50376"/>
    <lineage>
        <taxon>Eukaryota</taxon>
        <taxon>Fungi</taxon>
        <taxon>Dikarya</taxon>
        <taxon>Ascomycota</taxon>
        <taxon>Pezizomycotina</taxon>
        <taxon>Dothideomycetes</taxon>
        <taxon>Pleosporomycetidae</taxon>
        <taxon>Venturiales</taxon>
        <taxon>Venturiaceae</taxon>
        <taxon>Venturia</taxon>
    </lineage>
</organism>